<dbReference type="RefSeq" id="XP_033377092.1">
    <property type="nucleotide sequence ID" value="XM_033529640.1"/>
</dbReference>
<dbReference type="GeneID" id="54287037"/>
<keyword evidence="3" id="KW-1185">Reference proteome</keyword>
<dbReference type="EMBL" id="ML978081">
    <property type="protein sequence ID" value="KAF2008753.1"/>
    <property type="molecule type" value="Genomic_DNA"/>
</dbReference>
<evidence type="ECO:0000313" key="2">
    <source>
        <dbReference type="EMBL" id="KAF2008753.1"/>
    </source>
</evidence>
<feature type="compositionally biased region" description="Low complexity" evidence="1">
    <location>
        <begin position="91"/>
        <end position="107"/>
    </location>
</feature>
<reference evidence="2" key="1">
    <citation type="journal article" date="2020" name="Stud. Mycol.">
        <title>101 Dothideomycetes genomes: a test case for predicting lifestyles and emergence of pathogens.</title>
        <authorList>
            <person name="Haridas S."/>
            <person name="Albert R."/>
            <person name="Binder M."/>
            <person name="Bloem J."/>
            <person name="Labutti K."/>
            <person name="Salamov A."/>
            <person name="Andreopoulos B."/>
            <person name="Baker S."/>
            <person name="Barry K."/>
            <person name="Bills G."/>
            <person name="Bluhm B."/>
            <person name="Cannon C."/>
            <person name="Castanera R."/>
            <person name="Culley D."/>
            <person name="Daum C."/>
            <person name="Ezra D."/>
            <person name="Gonzalez J."/>
            <person name="Henrissat B."/>
            <person name="Kuo A."/>
            <person name="Liang C."/>
            <person name="Lipzen A."/>
            <person name="Lutzoni F."/>
            <person name="Magnuson J."/>
            <person name="Mondo S."/>
            <person name="Nolan M."/>
            <person name="Ohm R."/>
            <person name="Pangilinan J."/>
            <person name="Park H.-J."/>
            <person name="Ramirez L."/>
            <person name="Alfaro M."/>
            <person name="Sun H."/>
            <person name="Tritt A."/>
            <person name="Yoshinaga Y."/>
            <person name="Zwiers L.-H."/>
            <person name="Turgeon B."/>
            <person name="Goodwin S."/>
            <person name="Spatafora J."/>
            <person name="Crous P."/>
            <person name="Grigoriev I."/>
        </authorList>
    </citation>
    <scope>NUCLEOTIDE SEQUENCE</scope>
    <source>
        <strain evidence="2">CBS 175.79</strain>
    </source>
</reference>
<gene>
    <name evidence="2" type="ORF">BU24DRAFT_429060</name>
</gene>
<dbReference type="OrthoDB" id="5420958at2759"/>
<evidence type="ECO:0000256" key="1">
    <source>
        <dbReference type="SAM" id="MobiDB-lite"/>
    </source>
</evidence>
<dbReference type="Proteomes" id="UP000799778">
    <property type="component" value="Unassembled WGS sequence"/>
</dbReference>
<evidence type="ECO:0000313" key="3">
    <source>
        <dbReference type="Proteomes" id="UP000799778"/>
    </source>
</evidence>
<dbReference type="AlphaFoldDB" id="A0A6A5X715"/>
<protein>
    <submittedName>
        <fullName evidence="2">Uncharacterized protein</fullName>
    </submittedName>
</protein>
<feature type="region of interest" description="Disordered" evidence="1">
    <location>
        <begin position="1"/>
        <end position="22"/>
    </location>
</feature>
<feature type="region of interest" description="Disordered" evidence="1">
    <location>
        <begin position="59"/>
        <end position="107"/>
    </location>
</feature>
<proteinExistence type="predicted"/>
<accession>A0A6A5X715</accession>
<name>A0A6A5X715_9PLEO</name>
<sequence>MVSNWADVTGHACGHVESPPLPRKDLVLLDHPLLRANTDVKQQLLPNVCGSISRTTAWYRKHGRPPRKPKAERQQYLSPSEEKGEAGRWTGTGTTSTYMTGSPSGLR</sequence>
<feature type="compositionally biased region" description="Basic residues" evidence="1">
    <location>
        <begin position="59"/>
        <end position="70"/>
    </location>
</feature>
<organism evidence="2 3">
    <name type="scientific">Aaosphaeria arxii CBS 175.79</name>
    <dbReference type="NCBI Taxonomy" id="1450172"/>
    <lineage>
        <taxon>Eukaryota</taxon>
        <taxon>Fungi</taxon>
        <taxon>Dikarya</taxon>
        <taxon>Ascomycota</taxon>
        <taxon>Pezizomycotina</taxon>
        <taxon>Dothideomycetes</taxon>
        <taxon>Pleosporomycetidae</taxon>
        <taxon>Pleosporales</taxon>
        <taxon>Pleosporales incertae sedis</taxon>
        <taxon>Aaosphaeria</taxon>
    </lineage>
</organism>